<dbReference type="Pfam" id="PF07727">
    <property type="entry name" value="RVT_2"/>
    <property type="match status" value="1"/>
</dbReference>
<evidence type="ECO:0000259" key="3">
    <source>
        <dbReference type="Pfam" id="PF13976"/>
    </source>
</evidence>
<protein>
    <submittedName>
        <fullName evidence="5">Uncharacterized protein</fullName>
    </submittedName>
</protein>
<feature type="domain" description="Reverse transcriptase Ty1/copia-type" evidence="2">
    <location>
        <begin position="675"/>
        <end position="878"/>
    </location>
</feature>
<dbReference type="InterPro" id="IPR057670">
    <property type="entry name" value="SH3_retrovirus"/>
</dbReference>
<dbReference type="SUPFAM" id="SSF56672">
    <property type="entry name" value="DNA/RNA polymerases"/>
    <property type="match status" value="1"/>
</dbReference>
<dbReference type="InterPro" id="IPR025724">
    <property type="entry name" value="GAG-pre-integrase_dom"/>
</dbReference>
<feature type="domain" description="Retroviral polymerase SH3-like" evidence="4">
    <location>
        <begin position="412"/>
        <end position="467"/>
    </location>
</feature>
<gene>
    <name evidence="5" type="ORF">Tci_379642</name>
</gene>
<dbReference type="SUPFAM" id="SSF53098">
    <property type="entry name" value="Ribonuclease H-like"/>
    <property type="match status" value="1"/>
</dbReference>
<feature type="region of interest" description="Disordered" evidence="1">
    <location>
        <begin position="40"/>
        <end position="71"/>
    </location>
</feature>
<dbReference type="CDD" id="cd09272">
    <property type="entry name" value="RNase_HI_RT_Ty1"/>
    <property type="match status" value="1"/>
</dbReference>
<dbReference type="InterPro" id="IPR013103">
    <property type="entry name" value="RVT_2"/>
</dbReference>
<evidence type="ECO:0000259" key="2">
    <source>
        <dbReference type="Pfam" id="PF07727"/>
    </source>
</evidence>
<dbReference type="Pfam" id="PF13976">
    <property type="entry name" value="gag_pre-integrs"/>
    <property type="match status" value="1"/>
</dbReference>
<organism evidence="5">
    <name type="scientific">Tanacetum cinerariifolium</name>
    <name type="common">Dalmatian daisy</name>
    <name type="synonym">Chrysanthemum cinerariifolium</name>
    <dbReference type="NCBI Taxonomy" id="118510"/>
    <lineage>
        <taxon>Eukaryota</taxon>
        <taxon>Viridiplantae</taxon>
        <taxon>Streptophyta</taxon>
        <taxon>Embryophyta</taxon>
        <taxon>Tracheophyta</taxon>
        <taxon>Spermatophyta</taxon>
        <taxon>Magnoliopsida</taxon>
        <taxon>eudicotyledons</taxon>
        <taxon>Gunneridae</taxon>
        <taxon>Pentapetalae</taxon>
        <taxon>asterids</taxon>
        <taxon>campanulids</taxon>
        <taxon>Asterales</taxon>
        <taxon>Asteraceae</taxon>
        <taxon>Asteroideae</taxon>
        <taxon>Anthemideae</taxon>
        <taxon>Anthemidinae</taxon>
        <taxon>Tanacetum</taxon>
    </lineage>
</organism>
<accession>A0A699HD60</accession>
<reference evidence="5" key="1">
    <citation type="journal article" date="2019" name="Sci. Rep.">
        <title>Draft genome of Tanacetum cinerariifolium, the natural source of mosquito coil.</title>
        <authorList>
            <person name="Yamashiro T."/>
            <person name="Shiraishi A."/>
            <person name="Satake H."/>
            <person name="Nakayama K."/>
        </authorList>
    </citation>
    <scope>NUCLEOTIDE SEQUENCE</scope>
</reference>
<dbReference type="GO" id="GO:0003676">
    <property type="term" value="F:nucleic acid binding"/>
    <property type="evidence" value="ECO:0007669"/>
    <property type="project" value="InterPro"/>
</dbReference>
<dbReference type="InterPro" id="IPR043502">
    <property type="entry name" value="DNA/RNA_pol_sf"/>
</dbReference>
<dbReference type="InterPro" id="IPR012337">
    <property type="entry name" value="RNaseH-like_sf"/>
</dbReference>
<dbReference type="Pfam" id="PF25597">
    <property type="entry name" value="SH3_retrovirus"/>
    <property type="match status" value="1"/>
</dbReference>
<comment type="caution">
    <text evidence="5">The sequence shown here is derived from an EMBL/GenBank/DDBJ whole genome shotgun (WGS) entry which is preliminary data.</text>
</comment>
<dbReference type="InterPro" id="IPR036397">
    <property type="entry name" value="RNaseH_sf"/>
</dbReference>
<dbReference type="EMBL" id="BKCJ010150100">
    <property type="protein sequence ID" value="GEY07668.1"/>
    <property type="molecule type" value="Genomic_DNA"/>
</dbReference>
<evidence type="ECO:0000256" key="1">
    <source>
        <dbReference type="SAM" id="MobiDB-lite"/>
    </source>
</evidence>
<proteinExistence type="predicted"/>
<feature type="domain" description="GAG-pre-integrase" evidence="3">
    <location>
        <begin position="235"/>
        <end position="293"/>
    </location>
</feature>
<evidence type="ECO:0000313" key="5">
    <source>
        <dbReference type="EMBL" id="GEY07668.1"/>
    </source>
</evidence>
<name>A0A699HD60_TANCI</name>
<dbReference type="Gene3D" id="3.30.420.10">
    <property type="entry name" value="Ribonuclease H-like superfamily/Ribonuclease H"/>
    <property type="match status" value="1"/>
</dbReference>
<dbReference type="PANTHER" id="PTHR11439">
    <property type="entry name" value="GAG-POL-RELATED RETROTRANSPOSON"/>
    <property type="match status" value="1"/>
</dbReference>
<dbReference type="PANTHER" id="PTHR11439:SF495">
    <property type="entry name" value="REVERSE TRANSCRIPTASE, RNA-DEPENDENT DNA POLYMERASE-RELATED"/>
    <property type="match status" value="1"/>
</dbReference>
<sequence length="1650" mass="185613">MVNKTVGVGVGPVHSRNKVNHQNQFVPQAVLLRTGKVNIPPARPQPVPTGKPKVFAPVPTGRPNRPFPVPTNRGYSPSIIFDWWKSTARPMPHFSRPTSSYFQTYTPYVPTMYYNHMKYSRDTWATAVKPSASYSWKSHRQGRLDDFQAFKSRKVMFGGGEGRITGKGTIRTPTLDFENVYYVKELQQLNLFSISQIYDKKNQVLFIDTECLVLSKDFKLPDESMVVLRVPRKHNLYTINLNNLCPRGNLACLVAHDSVDEYVKWHRRMGHVNYKNMNRLVKGNLVRGLPSKLFKNDHTSVACYKEHKDETYPILEDFINLIKNQLNKKVKAIRCDNGTEFKNAHMIGLCGSKGIKKEYSNARIPQQNRTEAVRTACYVLNRVSVTSPHNKTPYALFTGNIPSVSHFKPFGCHVTILNTSDHLGKFDGKADEGYIVGYSASNKAYRVYNVPNKRVEDSMNVRFLEEKPNVEGLGHECIQGAEPKDTSGDEVADSLFNSADKIFHKELARLKGQEQRATSDTERLGLSIPVPTCSIPVPTSNIPVPVDDTMVSSGDVPVYTISSTDSFFDDEPTTRFPYPSDLNHHDPSPGIFSSFSYNDEFGAALNNVASTVEVSPVATTRINTFHPQYQIIRDPTLAVQTRSKVKQTTTGEYAFEEMQHFKFQNVWVLVDLPKAQGHRQEEGIDYDEVFARVSRIEVIYLFLAFASYMRFMVYQMDVKSTFLYGRIDEEVYVTQPKGFVDSQHPKKVYKVVKALYGLHQAPRAWFATLSTFSPKHGYRRGTIDKTLFLKKNNIDIILVQVYVDDIIFGSTKKAWCDKFEALIKGEFQMSAMGELTFFLGLQVQQRLDGIFINQDKYVQEILNKFDLGSVRMTTTPYEAPKPMSNNEFDSPINVHLYRSMIGSLMYLTASRPNIMFAVSACSTNQVTPTTSNLEAVKKIFKYLKGQPKLGLWYPKESPLVLESYSDSDYAGANKDRKSTTSGCQFLGRRLISWKCKKQTIMATSSTEAEYVAAANCCGQHIEIRHHLIRDANEKKLIQVLKIHTDDNVADLLTKAFDGPSLMVQDGGLVLFKCSTWTRYALTHNPIIFDSLVKQFWSTATLRDPVLADDGGIDDLPIVEIYSGMDNLGYVTEDSFKPFLGIETRIKRQYKVLMFFSKLFANMRLNFEGHPMPLLPAMLLQAQAGEGAEQTSDPNALVFEHGQSSDPNIASFSQTHETADHPFTNVEDAPVGVSTLVQKVNSLETKLKDHKKLFKDVVGKLVKKVKSLEVKLRTKKRKMVVSDSDQEEGGKQDMDLDALRALANAAMTVNSNIPHAGASHIPTVVPTDASVVPTGASSVPAGSPSVPVDVSPSVAPACVSNKGKSPMVEEDIPVKARTFKQMQKDILGEQDAKRWNMAYVKSFTDDQLKEEFENIRKVQSHSQIQAFSRTLKRTGPVLEEPSSKRQKSTEAPIPYVSKVPQSSVTFIKVVSTEDSDDEAPPVWSALVGWEVISTPLGDINALYRIDQSTKHFTTLRQILHMLDIQDLVKLYGLVVQYYENHPVAGAGLILWGDLQVLFNSHTGGKGSCVWQHQHLWEIRSWQLYTLSNVYVLETVSGEVLYMFADVSYPLSVKLIERMLTHKLETDTDVVGNDMTTAEQLIQFIKNQLAAA</sequence>
<evidence type="ECO:0000259" key="4">
    <source>
        <dbReference type="Pfam" id="PF25597"/>
    </source>
</evidence>